<feature type="compositionally biased region" description="Low complexity" evidence="7">
    <location>
        <begin position="220"/>
        <end position="231"/>
    </location>
</feature>
<accession>A0A6P8IX41</accession>
<keyword evidence="3" id="KW-0677">Repeat</keyword>
<keyword evidence="6" id="KW-1015">Disulfide bond</keyword>
<dbReference type="Pfam" id="PF00090">
    <property type="entry name" value="TSP_1"/>
    <property type="match status" value="3"/>
</dbReference>
<evidence type="ECO:0000256" key="5">
    <source>
        <dbReference type="ARBA" id="ARBA00023136"/>
    </source>
</evidence>
<sequence>MPRISVLQIFTFSLLISACVFVANHVARYLLRVDGGYSEWSGFNECSRTCGGGIRLRRRECSNPYPRLGGRNCSSLGKPIQVFKCNRNPCPVNGGYGSWLSFGPCSVTCGDGYKQRRRHCNHPLPKYGGKTCKEMELGDDTEAEKCNERKCPVNGGYSEWSAFGECSVTCGGGIKTRTRECTNPTPDLDGKNCTDLGPNEETRACNTEYCPTILPPRTKPPTTTKQTTTPQTTPPQTTPPQTTTPQTTAPQTTTPSTTIPQNSKSTDKKSESNKEQNKASELNPTTFVSSIDSQQKIVEEPAKSYQESLQSTEMPLSSTGQPLDFNETIPSVAGRNDTITS</sequence>
<dbReference type="GeneID" id="116304947"/>
<evidence type="ECO:0000256" key="7">
    <source>
        <dbReference type="SAM" id="MobiDB-lite"/>
    </source>
</evidence>
<dbReference type="PANTHER" id="PTHR22906:SF21">
    <property type="entry name" value="SEMA DOMAIN-CONTAINING PROTEIN"/>
    <property type="match status" value="1"/>
</dbReference>
<dbReference type="GO" id="GO:0016020">
    <property type="term" value="C:membrane"/>
    <property type="evidence" value="ECO:0007669"/>
    <property type="project" value="UniProtKB-SubCell"/>
</dbReference>
<dbReference type="RefSeq" id="XP_031570613.1">
    <property type="nucleotide sequence ID" value="XM_031714753.1"/>
</dbReference>
<keyword evidence="8" id="KW-1185">Reference proteome</keyword>
<dbReference type="InterPro" id="IPR036383">
    <property type="entry name" value="TSP1_rpt_sf"/>
</dbReference>
<feature type="compositionally biased region" description="Basic and acidic residues" evidence="7">
    <location>
        <begin position="265"/>
        <end position="278"/>
    </location>
</feature>
<keyword evidence="5" id="KW-0472">Membrane</keyword>
<keyword evidence="4" id="KW-1133">Transmembrane helix</keyword>
<evidence type="ECO:0000313" key="9">
    <source>
        <dbReference type="RefSeq" id="XP_031570613.1"/>
    </source>
</evidence>
<dbReference type="PROSITE" id="PS50092">
    <property type="entry name" value="TSP1"/>
    <property type="match status" value="3"/>
</dbReference>
<dbReference type="PANTHER" id="PTHR22906">
    <property type="entry name" value="PROPERDIN"/>
    <property type="match status" value="1"/>
</dbReference>
<dbReference type="FunFam" id="2.20.100.10:FF:000007">
    <property type="entry name" value="Thrombospondin 1"/>
    <property type="match status" value="1"/>
</dbReference>
<dbReference type="KEGG" id="aten:116304947"/>
<gene>
    <name evidence="9" type="primary">LOC116304947</name>
</gene>
<feature type="compositionally biased region" description="Polar residues" evidence="7">
    <location>
        <begin position="279"/>
        <end position="296"/>
    </location>
</feature>
<dbReference type="Gene3D" id="2.20.100.10">
    <property type="entry name" value="Thrombospondin type-1 (TSP1) repeat"/>
    <property type="match status" value="3"/>
</dbReference>
<evidence type="ECO:0000256" key="2">
    <source>
        <dbReference type="ARBA" id="ARBA00022692"/>
    </source>
</evidence>
<feature type="compositionally biased region" description="Low complexity" evidence="7">
    <location>
        <begin position="239"/>
        <end position="261"/>
    </location>
</feature>
<proteinExistence type="predicted"/>
<evidence type="ECO:0000256" key="1">
    <source>
        <dbReference type="ARBA" id="ARBA00004167"/>
    </source>
</evidence>
<dbReference type="FunFam" id="2.20.100.10:FF:000001">
    <property type="entry name" value="semaphorin-5A isoform X1"/>
    <property type="match status" value="2"/>
</dbReference>
<name>A0A6P8IX41_ACTTE</name>
<dbReference type="InterPro" id="IPR052065">
    <property type="entry name" value="Compl_asym_regulator"/>
</dbReference>
<dbReference type="SUPFAM" id="SSF82895">
    <property type="entry name" value="TSP-1 type 1 repeat"/>
    <property type="match status" value="3"/>
</dbReference>
<evidence type="ECO:0000256" key="4">
    <source>
        <dbReference type="ARBA" id="ARBA00022989"/>
    </source>
</evidence>
<protein>
    <submittedName>
        <fullName evidence="9">Coadhesin-like</fullName>
    </submittedName>
</protein>
<feature type="compositionally biased region" description="Polar residues" evidence="7">
    <location>
        <begin position="305"/>
        <end position="321"/>
    </location>
</feature>
<evidence type="ECO:0000256" key="6">
    <source>
        <dbReference type="ARBA" id="ARBA00023157"/>
    </source>
</evidence>
<dbReference type="Proteomes" id="UP000515163">
    <property type="component" value="Unplaced"/>
</dbReference>
<organism evidence="8 9">
    <name type="scientific">Actinia tenebrosa</name>
    <name type="common">Australian red waratah sea anemone</name>
    <dbReference type="NCBI Taxonomy" id="6105"/>
    <lineage>
        <taxon>Eukaryota</taxon>
        <taxon>Metazoa</taxon>
        <taxon>Cnidaria</taxon>
        <taxon>Anthozoa</taxon>
        <taxon>Hexacorallia</taxon>
        <taxon>Actiniaria</taxon>
        <taxon>Actiniidae</taxon>
        <taxon>Actinia</taxon>
    </lineage>
</organism>
<dbReference type="PROSITE" id="PS51257">
    <property type="entry name" value="PROKAR_LIPOPROTEIN"/>
    <property type="match status" value="1"/>
</dbReference>
<dbReference type="OrthoDB" id="407616at2759"/>
<dbReference type="InParanoid" id="A0A6P8IX41"/>
<dbReference type="AlphaFoldDB" id="A0A6P8IX41"/>
<keyword evidence="2" id="KW-0812">Transmembrane</keyword>
<comment type="subcellular location">
    <subcellularLocation>
        <location evidence="1">Membrane</location>
        <topology evidence="1">Single-pass membrane protein</topology>
    </subcellularLocation>
</comment>
<dbReference type="SMART" id="SM00209">
    <property type="entry name" value="TSP1"/>
    <property type="match status" value="3"/>
</dbReference>
<reference evidence="9" key="1">
    <citation type="submission" date="2025-08" db="UniProtKB">
        <authorList>
            <consortium name="RefSeq"/>
        </authorList>
    </citation>
    <scope>IDENTIFICATION</scope>
    <source>
        <tissue evidence="9">Tentacle</tissue>
    </source>
</reference>
<feature type="region of interest" description="Disordered" evidence="7">
    <location>
        <begin position="208"/>
        <end position="341"/>
    </location>
</feature>
<evidence type="ECO:0000313" key="8">
    <source>
        <dbReference type="Proteomes" id="UP000515163"/>
    </source>
</evidence>
<evidence type="ECO:0000256" key="3">
    <source>
        <dbReference type="ARBA" id="ARBA00022737"/>
    </source>
</evidence>
<dbReference type="InterPro" id="IPR000884">
    <property type="entry name" value="TSP1_rpt"/>
</dbReference>